<accession>A0A368E3L1</accession>
<dbReference type="Gene3D" id="6.10.250.2410">
    <property type="match status" value="1"/>
</dbReference>
<dbReference type="AlphaFoldDB" id="A0A368E3L1"/>
<sequence>MTEENNNLAATADGFVEGPAYQIPSSVKGATNEDDILEVDVDGFEGPLDILLNLARVQKVDLKQISILQLAEQYLDFIGKVQSLKIEIAADYLVMASWLAYLKSRLLLPKEDDDEDVSAEEMAARLVFQLQRLEAMRDASAKLMTRNQLGRDFFPRGMPEGIRVKRESHYDASLYELLTSYSTQRLRNYYASWKPTELPVLSIERARMRLERMLGKMDDWEEFDLIVMNELKDSVKRRTTAASSFSAMLEFARDGKLEIQQNKNFGKILMRRARPKSALDNILTGESGE</sequence>
<evidence type="ECO:0000313" key="2">
    <source>
        <dbReference type="EMBL" id="RCL78116.1"/>
    </source>
</evidence>
<organism evidence="2 3">
    <name type="scientific">PS1 clade bacterium</name>
    <dbReference type="NCBI Taxonomy" id="2175152"/>
    <lineage>
        <taxon>Bacteria</taxon>
        <taxon>Pseudomonadati</taxon>
        <taxon>Pseudomonadota</taxon>
        <taxon>Alphaproteobacteria</taxon>
        <taxon>PS1 clade</taxon>
    </lineage>
</organism>
<proteinExistence type="predicted"/>
<dbReference type="PANTHER" id="PTHR33969:SF2">
    <property type="entry name" value="SEGREGATION AND CONDENSATION PROTEIN A"/>
    <property type="match status" value="1"/>
</dbReference>
<reference evidence="2 3" key="1">
    <citation type="journal article" date="2018" name="Microbiome">
        <title>Fine metagenomic profile of the Mediterranean stratified and mixed water columns revealed by assembly and recruitment.</title>
        <authorList>
            <person name="Haro-Moreno J.M."/>
            <person name="Lopez-Perez M."/>
            <person name="De La Torre J.R."/>
            <person name="Picazo A."/>
            <person name="Camacho A."/>
            <person name="Rodriguez-Valera F."/>
        </authorList>
    </citation>
    <scope>NUCLEOTIDE SEQUENCE [LARGE SCALE GENOMIC DNA]</scope>
    <source>
        <strain evidence="2">MED-G55</strain>
    </source>
</reference>
<protein>
    <recommendedName>
        <fullName evidence="1">Segregation and condensation protein A</fullName>
    </recommendedName>
</protein>
<dbReference type="EMBL" id="QOQF01000003">
    <property type="protein sequence ID" value="RCL78116.1"/>
    <property type="molecule type" value="Genomic_DNA"/>
</dbReference>
<dbReference type="Proteomes" id="UP000252132">
    <property type="component" value="Unassembled WGS sequence"/>
</dbReference>
<gene>
    <name evidence="2" type="ORF">DBW69_01635</name>
</gene>
<evidence type="ECO:0000313" key="3">
    <source>
        <dbReference type="Proteomes" id="UP000252132"/>
    </source>
</evidence>
<name>A0A368E3L1_9PROT</name>
<evidence type="ECO:0000256" key="1">
    <source>
        <dbReference type="ARBA" id="ARBA00044777"/>
    </source>
</evidence>
<dbReference type="Pfam" id="PF02616">
    <property type="entry name" value="SMC_ScpA"/>
    <property type="match status" value="1"/>
</dbReference>
<comment type="caution">
    <text evidence="2">The sequence shown here is derived from an EMBL/GenBank/DDBJ whole genome shotgun (WGS) entry which is preliminary data.</text>
</comment>
<dbReference type="InterPro" id="IPR003768">
    <property type="entry name" value="ScpA"/>
</dbReference>
<dbReference type="PANTHER" id="PTHR33969">
    <property type="entry name" value="SEGREGATION AND CONDENSATION PROTEIN A"/>
    <property type="match status" value="1"/>
</dbReference>